<comment type="similarity">
    <text evidence="1">Belongs to the Gfo/Idh/MocA family.</text>
</comment>
<keyword evidence="2" id="KW-0560">Oxidoreductase</keyword>
<dbReference type="Gene3D" id="3.30.360.10">
    <property type="entry name" value="Dihydrodipicolinate Reductase, domain 2"/>
    <property type="match status" value="1"/>
</dbReference>
<dbReference type="PANTHER" id="PTHR43708:SF5">
    <property type="entry name" value="CONSERVED EXPRESSED OXIDOREDUCTASE (EUROFUNG)-RELATED"/>
    <property type="match status" value="1"/>
</dbReference>
<dbReference type="PANTHER" id="PTHR43708">
    <property type="entry name" value="CONSERVED EXPRESSED OXIDOREDUCTASE (EUROFUNG)"/>
    <property type="match status" value="1"/>
</dbReference>
<dbReference type="InterPro" id="IPR000683">
    <property type="entry name" value="Gfo/Idh/MocA-like_OxRdtase_N"/>
</dbReference>
<accession>A0A1B2DIL9</accession>
<sequence>MLKPVPFGIIGFGWRAEAYLRIAKQLPHLFQIVGIVVRDSAKYEHASDQWGVTLYSTPQELAKHCEFLVAAVSKTSMPHVLKEAALLDIPLLAETPPAFNEDGYQLVSSLIQSGARIQIAEQYLLQPHHQARTAMIQSGSLGEVRHVQVSAAHGYHGISLIRQWLSVTDSSCQIVSRRFELPIQEVPHRGRAAQDRLETEIQDISIITFGDGKSAVLDFARSQYFSPIRHNRILIRGSKGEIRDNEVTRSLGANNYEDVTIRRMQDGLEGSLAPLSLRELRAGSECVFRNPYHPAQLSDEEIAIAEVLTRMTAYIASGESFYSLSEALIDVRLSLAIDESIATGLAVNVL</sequence>
<dbReference type="InterPro" id="IPR051317">
    <property type="entry name" value="Gfo/Idh/MocA_oxidoreduct"/>
</dbReference>
<dbReference type="AlphaFoldDB" id="A0A1B2DIL9"/>
<dbReference type="Pfam" id="PF01408">
    <property type="entry name" value="GFO_IDH_MocA"/>
    <property type="match status" value="1"/>
</dbReference>
<dbReference type="SUPFAM" id="SSF51735">
    <property type="entry name" value="NAD(P)-binding Rossmann-fold domains"/>
    <property type="match status" value="1"/>
</dbReference>
<feature type="domain" description="Gfo/Idh/MocA-like oxidoreductase N-terminal" evidence="3">
    <location>
        <begin position="7"/>
        <end position="109"/>
    </location>
</feature>
<evidence type="ECO:0000256" key="2">
    <source>
        <dbReference type="ARBA" id="ARBA00023002"/>
    </source>
</evidence>
<proteinExistence type="inferred from homology"/>
<evidence type="ECO:0000313" key="4">
    <source>
        <dbReference type="EMBL" id="ANY67564.1"/>
    </source>
</evidence>
<dbReference type="Gene3D" id="3.40.50.720">
    <property type="entry name" value="NAD(P)-binding Rossmann-like Domain"/>
    <property type="match status" value="1"/>
</dbReference>
<dbReference type="GO" id="GO:0000166">
    <property type="term" value="F:nucleotide binding"/>
    <property type="evidence" value="ECO:0007669"/>
    <property type="project" value="InterPro"/>
</dbReference>
<evidence type="ECO:0000256" key="1">
    <source>
        <dbReference type="ARBA" id="ARBA00010928"/>
    </source>
</evidence>
<dbReference type="GO" id="GO:0016491">
    <property type="term" value="F:oxidoreductase activity"/>
    <property type="evidence" value="ECO:0007669"/>
    <property type="project" value="UniProtKB-KW"/>
</dbReference>
<evidence type="ECO:0000259" key="3">
    <source>
        <dbReference type="Pfam" id="PF01408"/>
    </source>
</evidence>
<dbReference type="InterPro" id="IPR036291">
    <property type="entry name" value="NAD(P)-bd_dom_sf"/>
</dbReference>
<dbReference type="SUPFAM" id="SSF55347">
    <property type="entry name" value="Glyceraldehyde-3-phosphate dehydrogenase-like, C-terminal domain"/>
    <property type="match status" value="1"/>
</dbReference>
<dbReference type="EMBL" id="CP016808">
    <property type="protein sequence ID" value="ANY67564.1"/>
    <property type="molecule type" value="Genomic_DNA"/>
</dbReference>
<organism evidence="4">
    <name type="scientific">Paenibacillus sp. BIHB 4019</name>
    <dbReference type="NCBI Taxonomy" id="1870819"/>
    <lineage>
        <taxon>Bacteria</taxon>
        <taxon>Bacillati</taxon>
        <taxon>Bacillota</taxon>
        <taxon>Bacilli</taxon>
        <taxon>Bacillales</taxon>
        <taxon>Paenibacillaceae</taxon>
        <taxon>Paenibacillus</taxon>
    </lineage>
</organism>
<gene>
    <name evidence="4" type="ORF">BBD42_14590</name>
</gene>
<protein>
    <recommendedName>
        <fullName evidence="3">Gfo/Idh/MocA-like oxidoreductase N-terminal domain-containing protein</fullName>
    </recommendedName>
</protein>
<reference evidence="4" key="1">
    <citation type="submission" date="2016-08" db="EMBL/GenBank/DDBJ databases">
        <title>Complete Genome Seqeunce of Paenibacillus sp. BIHB 4019 from tea rhizoplane.</title>
        <authorList>
            <person name="Thakur R."/>
            <person name="Swarnkar M.K."/>
            <person name="Gulati A."/>
        </authorList>
    </citation>
    <scope>NUCLEOTIDE SEQUENCE [LARGE SCALE GENOMIC DNA]</scope>
    <source>
        <strain evidence="4">BIHB4019</strain>
    </source>
</reference>
<dbReference type="RefSeq" id="WP_099518755.1">
    <property type="nucleotide sequence ID" value="NZ_CP016808.1"/>
</dbReference>
<name>A0A1B2DIL9_9BACL</name>